<protein>
    <submittedName>
        <fullName evidence="3">Uncharacterized protein</fullName>
    </submittedName>
</protein>
<keyword evidence="2" id="KW-0812">Transmembrane</keyword>
<feature type="region of interest" description="Disordered" evidence="1">
    <location>
        <begin position="236"/>
        <end position="259"/>
    </location>
</feature>
<dbReference type="Proteomes" id="UP000189674">
    <property type="component" value="Chromosome"/>
</dbReference>
<sequence length="259" mass="28897">MSSQTKPAPKQRKHPILRYSFIAVLLLVIASASGFLLLTWQSDKYEPAPPRRTERVSTFLTHDIAETWYNSVQNGKPFELIVQQKNINDVIANESQLGFKWPIELDGAQISTPAVLFEPGQVTLMAPVQIGKVPVMISILSKPRVDDEGLLTLNVESVKAGMVNITPLARKFASGMIKKQLESTDLGPEEAWLTDIADALLDNKPIEPCWPSHDDYMVRLLKTDIADQQMQLEFDPYKADSDPALAADNKKRTTPSNRS</sequence>
<proteinExistence type="predicted"/>
<evidence type="ECO:0000313" key="4">
    <source>
        <dbReference type="Proteomes" id="UP000189674"/>
    </source>
</evidence>
<keyword evidence="2" id="KW-1133">Transmembrane helix</keyword>
<evidence type="ECO:0000256" key="1">
    <source>
        <dbReference type="SAM" id="MobiDB-lite"/>
    </source>
</evidence>
<gene>
    <name evidence="3" type="ORF">STSP2_00816</name>
</gene>
<keyword evidence="4" id="KW-1185">Reference proteome</keyword>
<dbReference type="EMBL" id="CP019791">
    <property type="protein sequence ID" value="AQT67668.1"/>
    <property type="molecule type" value="Genomic_DNA"/>
</dbReference>
<evidence type="ECO:0000313" key="3">
    <source>
        <dbReference type="EMBL" id="AQT67668.1"/>
    </source>
</evidence>
<name>A0A1U9NIU8_9BACT</name>
<keyword evidence="2" id="KW-0472">Membrane</keyword>
<organism evidence="3 4">
    <name type="scientific">Anaerohalosphaera lusitana</name>
    <dbReference type="NCBI Taxonomy" id="1936003"/>
    <lineage>
        <taxon>Bacteria</taxon>
        <taxon>Pseudomonadati</taxon>
        <taxon>Planctomycetota</taxon>
        <taxon>Phycisphaerae</taxon>
        <taxon>Sedimentisphaerales</taxon>
        <taxon>Anaerohalosphaeraceae</taxon>
        <taxon>Anaerohalosphaera</taxon>
    </lineage>
</organism>
<reference evidence="4" key="1">
    <citation type="submission" date="2017-02" db="EMBL/GenBank/DDBJ databases">
        <title>Comparative genomics and description of representatives of a novel lineage of planctomycetes thriving in anoxic sediments.</title>
        <authorList>
            <person name="Spring S."/>
            <person name="Bunk B."/>
            <person name="Sproer C."/>
        </authorList>
    </citation>
    <scope>NUCLEOTIDE SEQUENCE [LARGE SCALE GENOMIC DNA]</scope>
    <source>
        <strain evidence="4">ST-NAGAB-D1</strain>
    </source>
</reference>
<evidence type="ECO:0000256" key="2">
    <source>
        <dbReference type="SAM" id="Phobius"/>
    </source>
</evidence>
<feature type="transmembrane region" description="Helical" evidence="2">
    <location>
        <begin position="21"/>
        <end position="40"/>
    </location>
</feature>
<dbReference type="RefSeq" id="WP_146660046.1">
    <property type="nucleotide sequence ID" value="NZ_CP019791.1"/>
</dbReference>
<dbReference type="KEGG" id="alus:STSP2_00816"/>
<dbReference type="AlphaFoldDB" id="A0A1U9NIU8"/>
<accession>A0A1U9NIU8</accession>